<name>A0AAD9C3I0_DISEL</name>
<gene>
    <name evidence="1" type="ORF">KUDE01_020603</name>
</gene>
<dbReference type="AlphaFoldDB" id="A0AAD9C3I0"/>
<dbReference type="Proteomes" id="UP001228049">
    <property type="component" value="Unassembled WGS sequence"/>
</dbReference>
<protein>
    <submittedName>
        <fullName evidence="1">LINE-1 retrotransposable element ORF1 protein</fullName>
    </submittedName>
</protein>
<dbReference type="FunFam" id="3.30.70.1820:FF:000004">
    <property type="entry name" value="Uncharacterized protein"/>
    <property type="match status" value="1"/>
</dbReference>
<dbReference type="EMBL" id="JASDAP010000010">
    <property type="protein sequence ID" value="KAK1895150.1"/>
    <property type="molecule type" value="Genomic_DNA"/>
</dbReference>
<evidence type="ECO:0000313" key="2">
    <source>
        <dbReference type="Proteomes" id="UP001228049"/>
    </source>
</evidence>
<comment type="caution">
    <text evidence="1">The sequence shown here is derived from an EMBL/GenBank/DDBJ whole genome shotgun (WGS) entry which is preliminary data.</text>
</comment>
<dbReference type="InterPro" id="IPR004244">
    <property type="entry name" value="Transposase_22"/>
</dbReference>
<proteinExistence type="predicted"/>
<accession>A0AAD9C3I0</accession>
<organism evidence="1 2">
    <name type="scientific">Dissostichus eleginoides</name>
    <name type="common">Patagonian toothfish</name>
    <name type="synonym">Dissostichus amissus</name>
    <dbReference type="NCBI Taxonomy" id="100907"/>
    <lineage>
        <taxon>Eukaryota</taxon>
        <taxon>Metazoa</taxon>
        <taxon>Chordata</taxon>
        <taxon>Craniata</taxon>
        <taxon>Vertebrata</taxon>
        <taxon>Euteleostomi</taxon>
        <taxon>Actinopterygii</taxon>
        <taxon>Neopterygii</taxon>
        <taxon>Teleostei</taxon>
        <taxon>Neoteleostei</taxon>
        <taxon>Acanthomorphata</taxon>
        <taxon>Eupercaria</taxon>
        <taxon>Perciformes</taxon>
        <taxon>Notothenioidei</taxon>
        <taxon>Nototheniidae</taxon>
        <taxon>Dissostichus</taxon>
    </lineage>
</organism>
<dbReference type="PANTHER" id="PTHR11505">
    <property type="entry name" value="L1 TRANSPOSABLE ELEMENT-RELATED"/>
    <property type="match status" value="1"/>
</dbReference>
<sequence length="206" mass="24104">MIWSRRSNLRLVGIPERKEGTDMCAFLEKWIPDVLGASNFPGPLLIERAHRIGKVTDAEAQPPARPRVVIMKFLNYADKSRIMQAARMKGPILLDNQRVMFFPDISAQLLKRRKVFDGVKREGLFQLENYTRLLGIYTSETASGKGLTESQEELRNICRSQEELRNICRSQEELRNICRSQEELRNICRSQEELRRTHCFISFYRR</sequence>
<reference evidence="1" key="1">
    <citation type="submission" date="2023-04" db="EMBL/GenBank/DDBJ databases">
        <title>Chromosome-level genome of Chaenocephalus aceratus.</title>
        <authorList>
            <person name="Park H."/>
        </authorList>
    </citation>
    <scope>NUCLEOTIDE SEQUENCE</scope>
    <source>
        <strain evidence="1">DE</strain>
        <tissue evidence="1">Muscle</tissue>
    </source>
</reference>
<evidence type="ECO:0000313" key="1">
    <source>
        <dbReference type="EMBL" id="KAK1895150.1"/>
    </source>
</evidence>
<dbReference type="Gene3D" id="3.30.70.1820">
    <property type="entry name" value="L1 transposable element, RRM domain"/>
    <property type="match status" value="1"/>
</dbReference>
<keyword evidence="2" id="KW-1185">Reference proteome</keyword>